<feature type="non-terminal residue" evidence="4">
    <location>
        <position position="1"/>
    </location>
</feature>
<accession>A0A8S3JZ31</accession>
<name>A0A8S3JZ31_9BILA</name>
<organism evidence="4 5">
    <name type="scientific">Rotaria magnacalcarata</name>
    <dbReference type="NCBI Taxonomy" id="392030"/>
    <lineage>
        <taxon>Eukaryota</taxon>
        <taxon>Metazoa</taxon>
        <taxon>Spiralia</taxon>
        <taxon>Gnathifera</taxon>
        <taxon>Rotifera</taxon>
        <taxon>Eurotatoria</taxon>
        <taxon>Bdelloidea</taxon>
        <taxon>Philodinida</taxon>
        <taxon>Philodinidae</taxon>
        <taxon>Rotaria</taxon>
    </lineage>
</organism>
<reference evidence="4" key="1">
    <citation type="submission" date="2021-02" db="EMBL/GenBank/DDBJ databases">
        <authorList>
            <person name="Nowell W R."/>
        </authorList>
    </citation>
    <scope>NUCLEOTIDE SEQUENCE</scope>
</reference>
<evidence type="ECO:0000256" key="3">
    <source>
        <dbReference type="SAM" id="MobiDB-lite"/>
    </source>
</evidence>
<dbReference type="EMBL" id="CAJOBI010355185">
    <property type="protein sequence ID" value="CAF5223505.1"/>
    <property type="molecule type" value="Genomic_DNA"/>
</dbReference>
<dbReference type="InterPro" id="IPR001258">
    <property type="entry name" value="NHL_repeat"/>
</dbReference>
<keyword evidence="1" id="KW-0677">Repeat</keyword>
<dbReference type="AlphaFoldDB" id="A0A8S3JZ31"/>
<gene>
    <name evidence="4" type="ORF">SMN809_LOCUS83360</name>
</gene>
<feature type="compositionally biased region" description="Gly residues" evidence="3">
    <location>
        <begin position="1"/>
        <end position="12"/>
    </location>
</feature>
<dbReference type="Proteomes" id="UP000676336">
    <property type="component" value="Unassembled WGS sequence"/>
</dbReference>
<proteinExistence type="predicted"/>
<dbReference type="SUPFAM" id="SSF101898">
    <property type="entry name" value="NHL repeat"/>
    <property type="match status" value="1"/>
</dbReference>
<sequence length="54" mass="5939">TQGSVVIGGNGRGDQPDQLNQPTGLSFDRHGNLYIIDQCNHRVQKFHLDSTSCL</sequence>
<feature type="repeat" description="NHL" evidence="2">
    <location>
        <begin position="12"/>
        <end position="49"/>
    </location>
</feature>
<comment type="caution">
    <text evidence="4">The sequence shown here is derived from an EMBL/GenBank/DDBJ whole genome shotgun (WGS) entry which is preliminary data.</text>
</comment>
<dbReference type="Gene3D" id="2.120.10.30">
    <property type="entry name" value="TolB, C-terminal domain"/>
    <property type="match status" value="1"/>
</dbReference>
<dbReference type="InterPro" id="IPR011042">
    <property type="entry name" value="6-blade_b-propeller_TolB-like"/>
</dbReference>
<protein>
    <submittedName>
        <fullName evidence="4">Uncharacterized protein</fullName>
    </submittedName>
</protein>
<dbReference type="PROSITE" id="PS51125">
    <property type="entry name" value="NHL"/>
    <property type="match status" value="1"/>
</dbReference>
<evidence type="ECO:0000313" key="4">
    <source>
        <dbReference type="EMBL" id="CAF5223505.1"/>
    </source>
</evidence>
<evidence type="ECO:0000256" key="1">
    <source>
        <dbReference type="ARBA" id="ARBA00022737"/>
    </source>
</evidence>
<evidence type="ECO:0000256" key="2">
    <source>
        <dbReference type="PROSITE-ProRule" id="PRU00504"/>
    </source>
</evidence>
<evidence type="ECO:0000313" key="5">
    <source>
        <dbReference type="Proteomes" id="UP000676336"/>
    </source>
</evidence>
<feature type="region of interest" description="Disordered" evidence="3">
    <location>
        <begin position="1"/>
        <end position="24"/>
    </location>
</feature>
<dbReference type="Pfam" id="PF01436">
    <property type="entry name" value="NHL"/>
    <property type="match status" value="1"/>
</dbReference>